<keyword evidence="1" id="KW-0560">Oxidoreductase</keyword>
<keyword evidence="2" id="KW-0503">Monooxygenase</keyword>
<reference evidence="4 5" key="1">
    <citation type="submission" date="2015-11" db="EMBL/GenBank/DDBJ databases">
        <title>Draft Genome Sequence of the Strain BR 10303 (Bradyrhizobium sp.) isolated from nodules of Centrolobium paraense.</title>
        <authorList>
            <person name="Zelli J.E."/>
            <person name="Simoes-Araujo J.L."/>
            <person name="Barauna A.C."/>
            <person name="Silva K."/>
        </authorList>
    </citation>
    <scope>NUCLEOTIDE SEQUENCE [LARGE SCALE GENOMIC DNA]</scope>
    <source>
        <strain evidence="4 5">BR 10303</strain>
    </source>
</reference>
<name>A0A120FK01_9BRAD</name>
<comment type="caution">
    <text evidence="4">The sequence shown here is derived from an EMBL/GenBank/DDBJ whole genome shotgun (WGS) entry which is preliminary data.</text>
</comment>
<evidence type="ECO:0000313" key="5">
    <source>
        <dbReference type="Proteomes" id="UP000057737"/>
    </source>
</evidence>
<dbReference type="Pfam" id="PF00296">
    <property type="entry name" value="Bac_luciferase"/>
    <property type="match status" value="1"/>
</dbReference>
<dbReference type="InterPro" id="IPR036661">
    <property type="entry name" value="Luciferase-like_sf"/>
</dbReference>
<dbReference type="GO" id="GO:0016705">
    <property type="term" value="F:oxidoreductase activity, acting on paired donors, with incorporation or reduction of molecular oxygen"/>
    <property type="evidence" value="ECO:0007669"/>
    <property type="project" value="InterPro"/>
</dbReference>
<dbReference type="InterPro" id="IPR050766">
    <property type="entry name" value="Bact_Lucif_Oxidored"/>
</dbReference>
<dbReference type="AlphaFoldDB" id="A0A120FK01"/>
<dbReference type="GO" id="GO:0004497">
    <property type="term" value="F:monooxygenase activity"/>
    <property type="evidence" value="ECO:0007669"/>
    <property type="project" value="UniProtKB-KW"/>
</dbReference>
<dbReference type="SUPFAM" id="SSF51679">
    <property type="entry name" value="Bacterial luciferase-like"/>
    <property type="match status" value="1"/>
</dbReference>
<evidence type="ECO:0000256" key="1">
    <source>
        <dbReference type="ARBA" id="ARBA00023002"/>
    </source>
</evidence>
<accession>A0A120FK01</accession>
<protein>
    <recommendedName>
        <fullName evidence="3">Luciferase-like domain-containing protein</fullName>
    </recommendedName>
</protein>
<dbReference type="Gene3D" id="3.20.20.30">
    <property type="entry name" value="Luciferase-like domain"/>
    <property type="match status" value="1"/>
</dbReference>
<dbReference type="InterPro" id="IPR011251">
    <property type="entry name" value="Luciferase-like_dom"/>
</dbReference>
<evidence type="ECO:0000256" key="2">
    <source>
        <dbReference type="ARBA" id="ARBA00023033"/>
    </source>
</evidence>
<dbReference type="PANTHER" id="PTHR30137">
    <property type="entry name" value="LUCIFERASE-LIKE MONOOXYGENASE"/>
    <property type="match status" value="1"/>
</dbReference>
<evidence type="ECO:0000313" key="4">
    <source>
        <dbReference type="EMBL" id="KWV49907.1"/>
    </source>
</evidence>
<proteinExistence type="predicted"/>
<dbReference type="EMBL" id="LNCU01000098">
    <property type="protein sequence ID" value="KWV49907.1"/>
    <property type="molecule type" value="Genomic_DNA"/>
</dbReference>
<feature type="domain" description="Luciferase-like" evidence="3">
    <location>
        <begin position="45"/>
        <end position="324"/>
    </location>
</feature>
<organism evidence="4 5">
    <name type="scientific">Bradyrhizobium macuxiense</name>
    <dbReference type="NCBI Taxonomy" id="1755647"/>
    <lineage>
        <taxon>Bacteria</taxon>
        <taxon>Pseudomonadati</taxon>
        <taxon>Pseudomonadota</taxon>
        <taxon>Alphaproteobacteria</taxon>
        <taxon>Hyphomicrobiales</taxon>
        <taxon>Nitrobacteraceae</taxon>
        <taxon>Bradyrhizobium</taxon>
    </lineage>
</organism>
<sequence>MLELNRAAEQNHLLWEEPLIKPWIFEFMQAPNLGAGEVRQDLASAVFDEAFGFWLEAERMGFEGIFFSEHHFGLSYSPSPNLLIAAVSRRTTRLRLGTMGMVVPLYAPWRIVEELAMLDHLTNGRLEIGFAAGVPQELLRVGLSMEEARERFNESLEILDAALVRPVVNHKGKYWKFENLTLMPNVFLQPSPPKWTTVVSTGSAQRSAQRRSKICTGFESVGRITEIFDVYRNESAELGVAVGPDQLAIRRNVCISHDEAEAREASRAEKAATLKVVAGDPRVVANSSPLLDAPRAGSGFSLHDDDYIAGTPAQVIEQIIDQCRRCGAGHFLAMLGRGATANRRQTQTLFGEEVIPQLRRALVDRPDRSARTCDKSPR</sequence>
<evidence type="ECO:0000259" key="3">
    <source>
        <dbReference type="Pfam" id="PF00296"/>
    </source>
</evidence>
<keyword evidence="5" id="KW-1185">Reference proteome</keyword>
<gene>
    <name evidence="4" type="ORF">AS156_15415</name>
</gene>
<dbReference type="Proteomes" id="UP000057737">
    <property type="component" value="Unassembled WGS sequence"/>
</dbReference>
<dbReference type="PANTHER" id="PTHR30137:SF8">
    <property type="entry name" value="BLR5498 PROTEIN"/>
    <property type="match status" value="1"/>
</dbReference>
<dbReference type="GO" id="GO:0005829">
    <property type="term" value="C:cytosol"/>
    <property type="evidence" value="ECO:0007669"/>
    <property type="project" value="TreeGrafter"/>
</dbReference>